<dbReference type="GO" id="GO:0005179">
    <property type="term" value="F:hormone activity"/>
    <property type="evidence" value="ECO:0007669"/>
    <property type="project" value="UniProtKB-KW"/>
</dbReference>
<dbReference type="HOGENOM" id="CLU_1329069_0_0_1"/>
<feature type="signal peptide" evidence="6">
    <location>
        <begin position="1"/>
        <end position="34"/>
    </location>
</feature>
<evidence type="ECO:0000313" key="8">
    <source>
        <dbReference type="Ensembl" id="ENSPMAP00000000220.1"/>
    </source>
</evidence>
<comment type="similarity">
    <text evidence="2">Belongs to the POMC family.</text>
</comment>
<keyword evidence="3" id="KW-0964">Secreted</keyword>
<feature type="region of interest" description="Disordered" evidence="5">
    <location>
        <begin position="116"/>
        <end position="141"/>
    </location>
</feature>
<reference evidence="8" key="3">
    <citation type="submission" date="2025-09" db="UniProtKB">
        <authorList>
            <consortium name="Ensembl"/>
        </authorList>
    </citation>
    <scope>IDENTIFICATION</scope>
</reference>
<dbReference type="AlphaFoldDB" id="Q9PRN4"/>
<dbReference type="Ensembl" id="ENSPMAT00000000220.1">
    <property type="protein sequence ID" value="ENSPMAP00000000220.1"/>
    <property type="gene ID" value="ENSPMAG00000000198.1"/>
</dbReference>
<reference key="1">
    <citation type="journal article" date="1995" name="Int. J. Pept. Protein Res.">
        <title>Isolation and characterization of melanotropins from lamprey pituitary glands.</title>
        <authorList>
            <person name="Takahashi A."/>
            <person name="Amemiya Y."/>
            <person name="Nozaki M."/>
            <person name="Sower S.A."/>
            <person name="Joss J."/>
            <person name="Gorbman A."/>
            <person name="Kawauchi H."/>
        </authorList>
    </citation>
    <scope>PROTEIN SEQUENCE</scope>
</reference>
<evidence type="ECO:0000256" key="2">
    <source>
        <dbReference type="ARBA" id="ARBA00005832"/>
    </source>
</evidence>
<accession>Q9PRN4</accession>
<keyword evidence="4" id="KW-0372">Hormone</keyword>
<evidence type="ECO:0000256" key="5">
    <source>
        <dbReference type="SAM" id="MobiDB-lite"/>
    </source>
</evidence>
<evidence type="ECO:0000256" key="3">
    <source>
        <dbReference type="ARBA" id="ARBA00022525"/>
    </source>
</evidence>
<dbReference type="GO" id="GO:0005576">
    <property type="term" value="C:extracellular region"/>
    <property type="evidence" value="ECO:0007669"/>
    <property type="project" value="UniProtKB-SubCell"/>
</dbReference>
<dbReference type="InterPro" id="IPR013531">
    <property type="entry name" value="Mcrtin_ACTH_cent"/>
</dbReference>
<dbReference type="InterPro" id="IPR001941">
    <property type="entry name" value="PMOC"/>
</dbReference>
<proteinExistence type="inferred from homology"/>
<reference evidence="8" key="2">
    <citation type="submission" date="2025-08" db="UniProtKB">
        <authorList>
            <consortium name="Ensembl"/>
        </authorList>
    </citation>
    <scope>IDENTIFICATION</scope>
</reference>
<dbReference type="Pfam" id="PF00976">
    <property type="entry name" value="ACTH_domain"/>
    <property type="match status" value="2"/>
</dbReference>
<dbReference type="PRINTS" id="PR00383">
    <property type="entry name" value="MELANOCORTIN"/>
</dbReference>
<feature type="chain" id="PRO_5004331085" description="Pro-opiomelanocortin/corticotropin ACTH central region domain-containing protein" evidence="6">
    <location>
        <begin position="35"/>
        <end position="207"/>
    </location>
</feature>
<evidence type="ECO:0000259" key="7">
    <source>
        <dbReference type="Pfam" id="PF00976"/>
    </source>
</evidence>
<protein>
    <recommendedName>
        <fullName evidence="7">Pro-opiomelanocortin/corticotropin ACTH central region domain-containing protein</fullName>
    </recommendedName>
</protein>
<evidence type="ECO:0000256" key="1">
    <source>
        <dbReference type="ARBA" id="ARBA00004613"/>
    </source>
</evidence>
<sequence length="207" mass="22312">MATTSSAPTRSSSLPCRVALLLSGLIALLGPAASRSAPLVCLQACESCLEPAQPEPLCWMQCLGECSRLAAPSADGSEIVLLGGGGGDEAPEGGEVSADKRVQESADGYRMQHFRWGQPLPGKKRQPEQSQGVPLGMGSDENARVVNGGQAWDERWTLDDQANEVNARQWSAAPSKKDSTPLIMQKENPELYQMNHFRWGQPPTHFK</sequence>
<evidence type="ECO:0000256" key="4">
    <source>
        <dbReference type="ARBA" id="ARBA00022702"/>
    </source>
</evidence>
<evidence type="ECO:0000256" key="6">
    <source>
        <dbReference type="SAM" id="SignalP"/>
    </source>
</evidence>
<organism evidence="8">
    <name type="scientific">Petromyzon marinus</name>
    <name type="common">Sea lamprey</name>
    <dbReference type="NCBI Taxonomy" id="7757"/>
    <lineage>
        <taxon>Eukaryota</taxon>
        <taxon>Metazoa</taxon>
        <taxon>Chordata</taxon>
        <taxon>Craniata</taxon>
        <taxon>Vertebrata</taxon>
        <taxon>Cyclostomata</taxon>
        <taxon>Hyperoartia</taxon>
        <taxon>Petromyzontiformes</taxon>
        <taxon>Petromyzontidae</taxon>
        <taxon>Petromyzon</taxon>
    </lineage>
</organism>
<keyword evidence="6" id="KW-0732">Signal</keyword>
<comment type="subcellular location">
    <subcellularLocation>
        <location evidence="1">Secreted</location>
    </subcellularLocation>
</comment>
<name>Q9PRN4_PETMA</name>
<feature type="domain" description="Pro-opiomelanocortin/corticotropin ACTH central region" evidence="7">
    <location>
        <begin position="192"/>
        <end position="204"/>
    </location>
</feature>
<feature type="domain" description="Pro-opiomelanocortin/corticotropin ACTH central region" evidence="7">
    <location>
        <begin position="108"/>
        <end position="125"/>
    </location>
</feature>